<dbReference type="Pfam" id="PF00271">
    <property type="entry name" value="Helicase_C"/>
    <property type="match status" value="1"/>
</dbReference>
<feature type="compositionally biased region" description="Basic and acidic residues" evidence="8">
    <location>
        <begin position="187"/>
        <end position="196"/>
    </location>
</feature>
<feature type="compositionally biased region" description="Polar residues" evidence="8">
    <location>
        <begin position="2620"/>
        <end position="2642"/>
    </location>
</feature>
<dbReference type="InterPro" id="IPR014012">
    <property type="entry name" value="HSA_dom"/>
</dbReference>
<evidence type="ECO:0000256" key="1">
    <source>
        <dbReference type="ARBA" id="ARBA00004123"/>
    </source>
</evidence>
<feature type="compositionally biased region" description="Basic and acidic residues" evidence="8">
    <location>
        <begin position="2652"/>
        <end position="2668"/>
    </location>
</feature>
<feature type="domain" description="Helicase C-terminal" evidence="10">
    <location>
        <begin position="1333"/>
        <end position="1479"/>
    </location>
</feature>
<feature type="compositionally biased region" description="Basic and acidic residues" evidence="8">
    <location>
        <begin position="1649"/>
        <end position="1658"/>
    </location>
</feature>
<feature type="compositionally biased region" description="Basic and acidic residues" evidence="8">
    <location>
        <begin position="2976"/>
        <end position="2995"/>
    </location>
</feature>
<feature type="compositionally biased region" description="Basic residues" evidence="8">
    <location>
        <begin position="197"/>
        <end position="206"/>
    </location>
</feature>
<dbReference type="Gene3D" id="3.40.50.10810">
    <property type="entry name" value="Tandem AAA-ATPase domain"/>
    <property type="match status" value="1"/>
</dbReference>
<evidence type="ECO:0000256" key="8">
    <source>
        <dbReference type="SAM" id="MobiDB-lite"/>
    </source>
</evidence>
<evidence type="ECO:0000256" key="6">
    <source>
        <dbReference type="ARBA" id="ARBA00023242"/>
    </source>
</evidence>
<evidence type="ECO:0000313" key="12">
    <source>
        <dbReference type="EMBL" id="KAF0903642.1"/>
    </source>
</evidence>
<feature type="region of interest" description="Disordered" evidence="8">
    <location>
        <begin position="141"/>
        <end position="298"/>
    </location>
</feature>
<dbReference type="FunFam" id="3.40.50.10810:FF:000016">
    <property type="entry name" value="Chromatin structure-remodeling complex protein SYD"/>
    <property type="match status" value="1"/>
</dbReference>
<feature type="region of interest" description="Disordered" evidence="8">
    <location>
        <begin position="2509"/>
        <end position="2557"/>
    </location>
</feature>
<dbReference type="GO" id="GO:0004386">
    <property type="term" value="F:helicase activity"/>
    <property type="evidence" value="ECO:0007669"/>
    <property type="project" value="UniProtKB-KW"/>
</dbReference>
<evidence type="ECO:0000256" key="2">
    <source>
        <dbReference type="ARBA" id="ARBA00022741"/>
    </source>
</evidence>
<dbReference type="GO" id="GO:0005634">
    <property type="term" value="C:nucleus"/>
    <property type="evidence" value="ECO:0007669"/>
    <property type="project" value="UniProtKB-SubCell"/>
</dbReference>
<sequence length="3561" mass="385103">MASSQQVELEAAKLLQKLIQESKDEPAKLATKLYVICQHMKLSGKEQSLPYQVISRAMETVVSQHGIDMDALRSSRIPLAGGPQAGESSGAMPKDKETIGSQSPMVGTDASQSSAHAGLWNFPSGSADMTRHSASISGRVLAGPNRSDVAGADIHQGSMSQKSGRSSGMESPASLQIEDTRSMNSHDSLKSDEKTSKKPSSKRKRVDPKAAGDLHSEDNSKSDAISTGHNIRKGKQPGKAGTQGQPSRTAEHDQSHTLQVGSAQVPPLPSGAPFFRAHQEGPSASSGRTIDKTKPSNPFTMAQISNFTEGLASGNIPAELQKSILGGANLLNSSFGWNQNPQGPVTKNTQASVPNLMRPGINAEGKNVGSQGTFNSMSASHMDFPTVPPYMSSSFGGGSQYLDKGKDLTSGNTGSELNSSSTVGAQLGIMHGNPMQERHGIVRAPQRAGSSQMSQTSPSMPFKEQQLKQLRAQCLVFLAFRNNLQPRKVHLEIALGVGPPAEGGSAGQRSNESRMADGYGKENGNSQENPTIFGRQSDISRLQSTSTGSVADVDSASKDPEIVKKKIKIAEHEKSLEAENIQQAVLVQGIDSEMHSQETISPMPSGQPQYFQGDTRKNSLDAENLNRNLGWGGGQGPSPLGGNRHPSFEAGLLAKDEVSKESFAASRPHHMPVDGSNHNLSGKDQTPETAGNEVENGSHMGEMIFERSADEGDEDLSEQRDLASSPPKYTMTDKWILDCQKRRYEENKRKALELQKAHRRISASYEKLKENVSSSEDLSAKTKSVIELKKLQLLQLQRRVRSEFLLDFFKPNTADLDRIKSLKKHRHGRRVKQLEKIEQKMKEERQKRIRERQKEFFADIEAHREKLEDSFKAKRERLKGFNRYVKEFHKRKERIHREKLDRIQREKINLLKNNDVEGYLRMVQDAKSDRVKQLLRETEKYLQKLGAKLQGAKSMDGRVSFVSDSTANDIEDESYQPQHYLESNEKYYQLAHSVKEVVNDQPSYLQGGKLREYQMNGLRWLVSLYNNNLNGILADEMGLGKTVQVISLLCYLMETKNDRGPFLVVVPSSVLPGWESELNFWAPSINKIAYAGPPEERRRLFKEMIVHQKFNVLLTTYEYLMNKHDRPKLSKIQWHYIIIDEGHRIKNASCKLNADLKHYRSSHRLLLTGTPLQNNLEELWALLNFLLPNIFNSSEDFSQWFNKPFESNGDSSTEEALLSEEENLLIINRLHQVLRPFVLRRLKHKVENQLPEKIERLVRCWPSAYQKLLIKRVEENLGGIGAVKVRSVHNTVMELRNICNHPYLSQLHVEELEGYLPRHYLPSIVRLCGKLEMLDRLLPKLKATGHRVLLFSTMTRLLDVMEDYLVWKKYKYLRLDGHTSGQERGTLIDKFNNPNSQAFIFLLSIRAGGVGVNLQAADTVIIFDTDWNPQVDLQAQARAHRIGQKKEVLVLRLETVQTVEEQVRASAEHKLGVANQSITAGFFDNNTSAEDRREYLESLLRGGKKEEAAPVLDDDALNDLLARSEDEIDIFESIDKQRREEEMATWQMVVHDSSTSGLDPSVMPSRLVTDDDLKSFCHAMKVYESSNIKSVKVNVRRKGELGGLDTQHYGRGKRAREVRSYEDQWTEEEFEKLCQVDSPESPQPGGISRDLDVPKVVKLEVPAESSKEPVQAKKEPASSVGDSPPAKRRRGRPRRSDASLSPVTAPPNTGKQEAGTTVDDSSSAPTTTIHSIAPDVTINSTTPSATVNPEVSTEIKGTTPDGTIKPVICTDNKGTTSIAVLEGSNTKEVGMPAQSVHELVASSEPHPPTPVTSRGRKIQAGETPRRRGRKPKSLASGSAGDVILSPVVAVGSEAAYASSVVSSYPQGNMSSSHANALAGLQKDAIISKPAVLLPEGVKGTPTPSEGDKDGMVKTPLAEDIYAGTVTTSGNASSQLPKIAPNENAGFVQGSTDQNLSASTPTIPVVSEGLLKVSEVLVADKPAEKQGAPRRRRKKTSGSEDTGVSTRQRSASKRSYGTPGATDNANTDRSTGEKIGIVNEIDGSSLQDTSKGLPNIVSPSYEKSGGDSQPSTPIAVPINEATLPSGFSEAHSTHSETHPARESTNFFGQDKLVSAHSEAPPSVSFQTQVQHETGKDYVGAHSEVTTTHPETITTQSSVNPIIDHKPANVLFESNASLHTSGRDINTVPSEVDSAAPNKAPGRRRKGSAREPRTRSNSATAASERRARLAGSKQTDDTKMVEMSGNPSTAVCVSSTQQQEDNTLKAAHTTVSVGEEQNNAEMSIPAGILETRLEPPGQTASKAGAACTDEKGATLSTQIPELDEKSEEREITGGLQVHNNSEQEPVMVSAAKSATANDKEHKVHEVQITADQNVLPSSAQDALQDKIDSSADLDLAPCAKIASLEAERDDSTMVIVADDHTPCNASDKDSPTSTEDDGNGLQSECVPVDSIGTKQDNTKVEDMLTNDISVSSSHLPSALQSAESNQPAEQGECLEMTGSKFALEAKLEKTEETVDKSSGENLPCIEKNDDSHIERSFPSADENENNAAQLADGGEAGTEITKAEAVSAMSCDGLQDARNSLSTHGLSANDITVNCEEHKDPESHLSGEVSTSGGFSELKLESLNQSESACQSGEVTVEDTNASLDIQIPPLTESEEKKSPGGDVHDNEEHNMKVLRNTVDASVSPSSGEQDKLQVHIDTNIDVDKPSSQGNSDFEGGKDHSTDIILAGCQVPCDASGKDELAPRDASDKDTSAPTEGDLNCLQSEDTVICVVGAKDETMQVKAIHNDDISKGSISGLPATIQSTDSNCLAEGGESLEIPGSKFAYAMEQEKMEELLDKSVTDNQTCSQINDDSSNIDLQKVDSSFQAADGGEFLRSKGTSVETTTVINTDVSDEGINVPSTHPDKEASTVEIGASTDIAPACELSKDFDSQVSGDVSKPVGLVLEQLNQSKSVSESVAANAEETNTRLNAETPVLDESESKSPESDMHGDDCEKDLSAEINLTGSQAPYDAPDKATPAPAEDDRNGQESEDSVIDVIGAEQDTIEVEAMQIDSMSKSSSIDSHAALQSSDSNQPVNADTKFESSKKQDKTDETSNGSGGDNAICSCTNDDSHDKNSLRYSPSEDLNEDNSVHIADGGDLVGSKDNTVASSSGLAVQDTTVISKMESVQAGGEEIHHDCPDETIHSAAIKPVVDTEIMENVSAASAPAITIQPDIETETEGTTSLAVLKGSTAKEVDTQVHSGHDLVASTAPLSPAHLPGESHACTDVSYPVGVSETKLESPNHTASQFSAACTETPNASLSTLIPAIPELEERKLPGSDTDGKIVMADLASASDEHDKVHEVGNETGHHNILPSSVPEDALQGEIDGSADMDSQIITGSPEAGSNDSIVATIADSQTPFDPSDKDTPLTEDGNGLQHEGVSLTVQIPALAESEDIPSPGGVMHGMEVRVSEQVNVVTDAEPASTKDDHDMHEVDNEIVRCTISAPIGDQDNLQDNIDGKTDVGQPARHTYSDFVSGNDLSAEIDLAGSQAPCGNFLDKENTTADLIGAKQATIEVEDMQIDVN</sequence>
<evidence type="ECO:0000256" key="5">
    <source>
        <dbReference type="ARBA" id="ARBA00022840"/>
    </source>
</evidence>
<feature type="region of interest" description="Disordered" evidence="8">
    <location>
        <begin position="661"/>
        <end position="696"/>
    </location>
</feature>
<reference evidence="12 13" key="1">
    <citation type="submission" date="2019-11" db="EMBL/GenBank/DDBJ databases">
        <title>Whole genome sequence of Oryza granulata.</title>
        <authorList>
            <person name="Li W."/>
        </authorList>
    </citation>
    <scope>NUCLEOTIDE SEQUENCE [LARGE SCALE GENOMIC DNA]</scope>
    <source>
        <strain evidence="13">cv. Menghai</strain>
        <tissue evidence="12">Leaf</tissue>
    </source>
</reference>
<feature type="region of interest" description="Disordered" evidence="8">
    <location>
        <begin position="2292"/>
        <end position="2343"/>
    </location>
</feature>
<feature type="compositionally biased region" description="Basic and acidic residues" evidence="8">
    <location>
        <begin position="207"/>
        <end position="221"/>
    </location>
</feature>
<evidence type="ECO:0000256" key="3">
    <source>
        <dbReference type="ARBA" id="ARBA00022801"/>
    </source>
</evidence>
<dbReference type="SUPFAM" id="SSF52540">
    <property type="entry name" value="P-loop containing nucleoside triphosphate hydrolases"/>
    <property type="match status" value="2"/>
</dbReference>
<comment type="subcellular location">
    <subcellularLocation>
        <location evidence="1">Nucleus</location>
    </subcellularLocation>
</comment>
<dbReference type="PROSITE" id="PS51192">
    <property type="entry name" value="HELICASE_ATP_BIND_1"/>
    <property type="match status" value="1"/>
</dbReference>
<dbReference type="InterPro" id="IPR000330">
    <property type="entry name" value="SNF2_N"/>
</dbReference>
<dbReference type="FunFam" id="3.40.50.300:FF:000871">
    <property type="entry name" value="Chromatin structure-remodeling complex protein SYD"/>
    <property type="match status" value="1"/>
</dbReference>
<feature type="compositionally biased region" description="Basic and acidic residues" evidence="8">
    <location>
        <begin position="2320"/>
        <end position="2329"/>
    </location>
</feature>
<proteinExistence type="predicted"/>
<feature type="region of interest" description="Disordered" evidence="8">
    <location>
        <begin position="1980"/>
        <end position="2075"/>
    </location>
</feature>
<accession>A0A6G1CU92</accession>
<feature type="compositionally biased region" description="Polar residues" evidence="8">
    <location>
        <begin position="1737"/>
        <end position="1751"/>
    </location>
</feature>
<name>A0A6G1CU92_9ORYZ</name>
<keyword evidence="5" id="KW-0067">ATP-binding</keyword>
<feature type="compositionally biased region" description="Basic and acidic residues" evidence="8">
    <location>
        <begin position="1665"/>
        <end position="1676"/>
    </location>
</feature>
<feature type="region of interest" description="Disordered" evidence="8">
    <location>
        <begin position="2415"/>
        <end position="2491"/>
    </location>
</feature>
<feature type="compositionally biased region" description="Polar residues" evidence="8">
    <location>
        <begin position="2947"/>
        <end position="2967"/>
    </location>
</feature>
<dbReference type="SMART" id="SM00487">
    <property type="entry name" value="DEXDc"/>
    <property type="match status" value="1"/>
</dbReference>
<feature type="region of interest" description="Disordered" evidence="8">
    <location>
        <begin position="2179"/>
        <end position="2244"/>
    </location>
</feature>
<dbReference type="SMART" id="SM01314">
    <property type="entry name" value="SnAC"/>
    <property type="match status" value="1"/>
</dbReference>
<keyword evidence="2" id="KW-0547">Nucleotide-binding</keyword>
<dbReference type="InterPro" id="IPR038718">
    <property type="entry name" value="SNF2-like_sf"/>
</dbReference>
<feature type="compositionally biased region" description="Basic and acidic residues" evidence="8">
    <location>
        <begin position="2524"/>
        <end position="2533"/>
    </location>
</feature>
<dbReference type="Gene3D" id="3.40.50.300">
    <property type="entry name" value="P-loop containing nucleotide triphosphate hydrolases"/>
    <property type="match status" value="1"/>
</dbReference>
<dbReference type="EMBL" id="SPHZ02000008">
    <property type="protein sequence ID" value="KAF0903642.1"/>
    <property type="molecule type" value="Genomic_DNA"/>
</dbReference>
<feature type="region of interest" description="Disordered" evidence="8">
    <location>
        <begin position="498"/>
        <end position="532"/>
    </location>
</feature>
<dbReference type="CDD" id="cd18793">
    <property type="entry name" value="SF2_C_SNF"/>
    <property type="match status" value="1"/>
</dbReference>
<dbReference type="PANTHER" id="PTHR10799">
    <property type="entry name" value="SNF2/RAD54 HELICASE FAMILY"/>
    <property type="match status" value="1"/>
</dbReference>
<dbReference type="SMART" id="SM00490">
    <property type="entry name" value="HELICc"/>
    <property type="match status" value="1"/>
</dbReference>
<evidence type="ECO:0008006" key="14">
    <source>
        <dbReference type="Google" id="ProtNLM"/>
    </source>
</evidence>
<evidence type="ECO:0000256" key="7">
    <source>
        <dbReference type="SAM" id="Coils"/>
    </source>
</evidence>
<feature type="compositionally biased region" description="Low complexity" evidence="8">
    <location>
        <begin position="3049"/>
        <end position="3060"/>
    </location>
</feature>
<dbReference type="GO" id="GO:0042393">
    <property type="term" value="F:histone binding"/>
    <property type="evidence" value="ECO:0007669"/>
    <property type="project" value="InterPro"/>
</dbReference>
<feature type="compositionally biased region" description="Polar residues" evidence="8">
    <location>
        <begin position="99"/>
        <end position="115"/>
    </location>
</feature>
<dbReference type="CDD" id="cd17996">
    <property type="entry name" value="DEXHc_SMARCA2_SMARCA4"/>
    <property type="match status" value="1"/>
</dbReference>
<dbReference type="PROSITE" id="PS51194">
    <property type="entry name" value="HELICASE_CTER"/>
    <property type="match status" value="1"/>
</dbReference>
<dbReference type="InterPro" id="IPR014001">
    <property type="entry name" value="Helicase_ATP-bd"/>
</dbReference>
<feature type="compositionally biased region" description="Basic and acidic residues" evidence="8">
    <location>
        <begin position="3077"/>
        <end position="3090"/>
    </location>
</feature>
<dbReference type="Pfam" id="PF00176">
    <property type="entry name" value="SNF2-rel_dom"/>
    <property type="match status" value="1"/>
</dbReference>
<dbReference type="InterPro" id="IPR001650">
    <property type="entry name" value="Helicase_C-like"/>
</dbReference>
<dbReference type="InterPro" id="IPR049730">
    <property type="entry name" value="SNF2/RAD54-like_C"/>
</dbReference>
<feature type="region of interest" description="Disordered" evidence="8">
    <location>
        <begin position="2595"/>
        <end position="2668"/>
    </location>
</feature>
<feature type="region of interest" description="Disordered" evidence="8">
    <location>
        <begin position="1631"/>
        <end position="1768"/>
    </location>
</feature>
<feature type="domain" description="Helicase ATP-binding" evidence="9">
    <location>
        <begin position="1022"/>
        <end position="1189"/>
    </location>
</feature>
<evidence type="ECO:0000259" key="10">
    <source>
        <dbReference type="PROSITE" id="PS51194"/>
    </source>
</evidence>
<keyword evidence="6" id="KW-0539">Nucleus</keyword>
<protein>
    <recommendedName>
        <fullName evidence="14">Chromatin structure-remodeling complex protein SYD</fullName>
    </recommendedName>
</protein>
<dbReference type="GO" id="GO:0005524">
    <property type="term" value="F:ATP binding"/>
    <property type="evidence" value="ECO:0007669"/>
    <property type="project" value="UniProtKB-KW"/>
</dbReference>
<feature type="compositionally biased region" description="Basic and acidic residues" evidence="8">
    <location>
        <begin position="2415"/>
        <end position="2428"/>
    </location>
</feature>
<feature type="region of interest" description="Disordered" evidence="8">
    <location>
        <begin position="1800"/>
        <end position="1838"/>
    </location>
</feature>
<keyword evidence="4" id="KW-0347">Helicase</keyword>
<feature type="region of interest" description="Disordered" evidence="8">
    <location>
        <begin position="2947"/>
        <end position="3141"/>
    </location>
</feature>
<organism evidence="12 13">
    <name type="scientific">Oryza meyeriana var. granulata</name>
    <dbReference type="NCBI Taxonomy" id="110450"/>
    <lineage>
        <taxon>Eukaryota</taxon>
        <taxon>Viridiplantae</taxon>
        <taxon>Streptophyta</taxon>
        <taxon>Embryophyta</taxon>
        <taxon>Tracheophyta</taxon>
        <taxon>Spermatophyta</taxon>
        <taxon>Magnoliopsida</taxon>
        <taxon>Liliopsida</taxon>
        <taxon>Poales</taxon>
        <taxon>Poaceae</taxon>
        <taxon>BOP clade</taxon>
        <taxon>Oryzoideae</taxon>
        <taxon>Oryzeae</taxon>
        <taxon>Oryzinae</taxon>
        <taxon>Oryza</taxon>
        <taxon>Oryza meyeriana</taxon>
    </lineage>
</organism>
<feature type="compositionally biased region" description="Polar residues" evidence="8">
    <location>
        <begin position="2041"/>
        <end position="2051"/>
    </location>
</feature>
<dbReference type="Pfam" id="PF14619">
    <property type="entry name" value="SnAC"/>
    <property type="match status" value="1"/>
</dbReference>
<keyword evidence="13" id="KW-1185">Reference proteome</keyword>
<feature type="compositionally biased region" description="Polar residues" evidence="8">
    <location>
        <begin position="1998"/>
        <end position="2028"/>
    </location>
</feature>
<dbReference type="GO" id="GO:0016787">
    <property type="term" value="F:hydrolase activity"/>
    <property type="evidence" value="ECO:0007669"/>
    <property type="project" value="UniProtKB-KW"/>
</dbReference>
<feature type="compositionally biased region" description="Polar residues" evidence="8">
    <location>
        <begin position="676"/>
        <end position="689"/>
    </location>
</feature>
<feature type="compositionally biased region" description="Basic and acidic residues" evidence="8">
    <location>
        <begin position="2734"/>
        <end position="2749"/>
    </location>
</feature>
<feature type="compositionally biased region" description="Polar residues" evidence="8">
    <location>
        <begin position="2464"/>
        <end position="2486"/>
    </location>
</feature>
<feature type="region of interest" description="Disordered" evidence="8">
    <location>
        <begin position="3393"/>
        <end position="3413"/>
    </location>
</feature>
<dbReference type="InterPro" id="IPR027417">
    <property type="entry name" value="P-loop_NTPase"/>
</dbReference>
<evidence type="ECO:0000256" key="4">
    <source>
        <dbReference type="ARBA" id="ARBA00022806"/>
    </source>
</evidence>
<evidence type="ECO:0000259" key="11">
    <source>
        <dbReference type="PROSITE" id="PS51204"/>
    </source>
</evidence>
<evidence type="ECO:0000259" key="9">
    <source>
        <dbReference type="PROSITE" id="PS51192"/>
    </source>
</evidence>
<feature type="region of interest" description="Disordered" evidence="8">
    <location>
        <begin position="627"/>
        <end position="648"/>
    </location>
</feature>
<feature type="region of interest" description="Disordered" evidence="8">
    <location>
        <begin position="77"/>
        <end position="119"/>
    </location>
</feature>
<feature type="compositionally biased region" description="Polar residues" evidence="8">
    <location>
        <begin position="157"/>
        <end position="169"/>
    </location>
</feature>
<feature type="coiled-coil region" evidence="7">
    <location>
        <begin position="737"/>
        <end position="771"/>
    </location>
</feature>
<gene>
    <name evidence="12" type="ORF">E2562_028345</name>
</gene>
<comment type="caution">
    <text evidence="12">The sequence shown here is derived from an EMBL/GenBank/DDBJ whole genome shotgun (WGS) entry which is preliminary data.</text>
</comment>
<feature type="compositionally biased region" description="Polar residues" evidence="8">
    <location>
        <begin position="3063"/>
        <end position="3074"/>
    </location>
</feature>
<feature type="compositionally biased region" description="Polar residues" evidence="8">
    <location>
        <begin position="1698"/>
        <end position="1730"/>
    </location>
</feature>
<dbReference type="Proteomes" id="UP000479710">
    <property type="component" value="Unassembled WGS sequence"/>
</dbReference>
<evidence type="ECO:0000313" key="13">
    <source>
        <dbReference type="Proteomes" id="UP000479710"/>
    </source>
</evidence>
<keyword evidence="3" id="KW-0378">Hydrolase</keyword>
<dbReference type="OrthoDB" id="5857104at2759"/>
<dbReference type="InterPro" id="IPR029295">
    <property type="entry name" value="SnAC"/>
</dbReference>
<feature type="domain" description="HSA" evidence="11">
    <location>
        <begin position="841"/>
        <end position="913"/>
    </location>
</feature>
<keyword evidence="7" id="KW-0175">Coiled coil</keyword>
<dbReference type="PROSITE" id="PS51204">
    <property type="entry name" value="HSA"/>
    <property type="match status" value="1"/>
</dbReference>
<feature type="region of interest" description="Disordered" evidence="8">
    <location>
        <begin position="2734"/>
        <end position="2757"/>
    </location>
</feature>
<feature type="region of interest" description="Disordered" evidence="8">
    <location>
        <begin position="2698"/>
        <end position="2717"/>
    </location>
</feature>